<protein>
    <recommendedName>
        <fullName evidence="3 9">DNA repair protein RecN</fullName>
    </recommendedName>
    <alternativeName>
        <fullName evidence="8 9">Recombination protein N</fullName>
    </alternativeName>
</protein>
<dbReference type="CDD" id="cd03241">
    <property type="entry name" value="ABC_RecN"/>
    <property type="match status" value="2"/>
</dbReference>
<dbReference type="FunFam" id="3.40.50.300:FF:000319">
    <property type="entry name" value="DNA repair protein RecN"/>
    <property type="match status" value="1"/>
</dbReference>
<dbReference type="GO" id="GO:0006310">
    <property type="term" value="P:DNA recombination"/>
    <property type="evidence" value="ECO:0007669"/>
    <property type="project" value="InterPro"/>
</dbReference>
<dbReference type="GO" id="GO:0006281">
    <property type="term" value="P:DNA repair"/>
    <property type="evidence" value="ECO:0007669"/>
    <property type="project" value="UniProtKB-KW"/>
</dbReference>
<evidence type="ECO:0000313" key="11">
    <source>
        <dbReference type="EMBL" id="ABB41462.1"/>
    </source>
</evidence>
<accession>Q31HB1</accession>
<evidence type="ECO:0000256" key="7">
    <source>
        <dbReference type="ARBA" id="ARBA00023204"/>
    </source>
</evidence>
<proteinExistence type="inferred from homology"/>
<evidence type="ECO:0000259" key="10">
    <source>
        <dbReference type="Pfam" id="PF02463"/>
    </source>
</evidence>
<evidence type="ECO:0000256" key="3">
    <source>
        <dbReference type="ARBA" id="ARBA00021315"/>
    </source>
</evidence>
<keyword evidence="4" id="KW-0547">Nucleotide-binding</keyword>
<keyword evidence="7 9" id="KW-0234">DNA repair</keyword>
<dbReference type="HOGENOM" id="CLU_018297_3_1_6"/>
<dbReference type="Gene3D" id="3.40.50.300">
    <property type="entry name" value="P-loop containing nucleotide triphosphate hydrolases"/>
    <property type="match status" value="2"/>
</dbReference>
<evidence type="ECO:0000256" key="9">
    <source>
        <dbReference type="PIRNR" id="PIRNR003128"/>
    </source>
</evidence>
<comment type="function">
    <text evidence="1 9">May be involved in recombinational repair of damaged DNA.</text>
</comment>
<feature type="domain" description="RecF/RecN/SMC N-terminal" evidence="10">
    <location>
        <begin position="2"/>
        <end position="506"/>
    </location>
</feature>
<dbReference type="InterPro" id="IPR003395">
    <property type="entry name" value="RecF/RecN/SMC_N"/>
</dbReference>
<reference evidence="11" key="1">
    <citation type="submission" date="2006-07" db="EMBL/GenBank/DDBJ databases">
        <title>Complete sequence of Thiomicrospira crunogena XCL-2.</title>
        <authorList>
            <consortium name="US DOE Joint Genome Institute"/>
            <person name="Copeland A."/>
            <person name="Lucas S."/>
            <person name="Lapidus A."/>
            <person name="Barry K."/>
            <person name="Detter J.C."/>
            <person name="Glavina del Rio T."/>
            <person name="Hammon N."/>
            <person name="Israni S."/>
            <person name="Dalin E."/>
            <person name="Tice H."/>
            <person name="Pitluck S."/>
            <person name="Chain P."/>
            <person name="Malfatti S."/>
            <person name="Shin M."/>
            <person name="Vergez L."/>
            <person name="Schmutz J."/>
            <person name="Larimer F."/>
            <person name="Land M."/>
            <person name="Hauser L."/>
            <person name="Kyrpides N."/>
            <person name="Lykidis A."/>
            <person name="Scott K.M."/>
            <person name="Sievert S."/>
            <person name="Kerfeld C."/>
            <person name="Freyermuth S."/>
            <person name="Dobrinski K."/>
            <person name="Boller A."/>
            <person name="Fitzpatrick K."/>
            <person name="Thoma P."/>
            <person name="Moore J."/>
            <person name="Richardson P."/>
        </authorList>
    </citation>
    <scope>NUCLEOTIDE SEQUENCE</scope>
    <source>
        <strain evidence="11">XCL-2</strain>
    </source>
</reference>
<dbReference type="eggNOG" id="COG0497">
    <property type="taxonomic scope" value="Bacteria"/>
</dbReference>
<dbReference type="PANTHER" id="PTHR11059">
    <property type="entry name" value="DNA REPAIR PROTEIN RECN"/>
    <property type="match status" value="1"/>
</dbReference>
<comment type="similarity">
    <text evidence="2 9">Belongs to the RecN family.</text>
</comment>
<dbReference type="GO" id="GO:0009432">
    <property type="term" value="P:SOS response"/>
    <property type="evidence" value="ECO:0007669"/>
    <property type="project" value="UniProtKB-ARBA"/>
</dbReference>
<dbReference type="PANTHER" id="PTHR11059:SF0">
    <property type="entry name" value="DNA REPAIR PROTEIN RECN"/>
    <property type="match status" value="1"/>
</dbReference>
<dbReference type="SUPFAM" id="SSF52540">
    <property type="entry name" value="P-loop containing nucleoside triphosphate hydrolases"/>
    <property type="match status" value="2"/>
</dbReference>
<name>Q31HB1_HYDCU</name>
<gene>
    <name evidence="11" type="ordered locus">Tcr_0866</name>
</gene>
<dbReference type="InterPro" id="IPR004604">
    <property type="entry name" value="DNA_recomb/repair_RecN"/>
</dbReference>
<evidence type="ECO:0000256" key="5">
    <source>
        <dbReference type="ARBA" id="ARBA00022763"/>
    </source>
</evidence>
<organism evidence="11">
    <name type="scientific">Hydrogenovibrio crunogenus (strain DSM 25203 / XCL-2)</name>
    <name type="common">Thiomicrospira crunogena</name>
    <dbReference type="NCBI Taxonomy" id="317025"/>
    <lineage>
        <taxon>Bacteria</taxon>
        <taxon>Pseudomonadati</taxon>
        <taxon>Pseudomonadota</taxon>
        <taxon>Gammaproteobacteria</taxon>
        <taxon>Thiotrichales</taxon>
        <taxon>Piscirickettsiaceae</taxon>
        <taxon>Hydrogenovibrio</taxon>
    </lineage>
</organism>
<sequence length="555" mass="61380">MLQELSIQNLALIEKLQLNFDTGFTTLTGETGAGKSILLDALGLALGERADSSLVRHGTPKADITADFDITSLPQVQTWLAENELDEDNACLLRRTLTSEGRSKAYINGLPASVSQLKMLSSLLIDIHGQHEHQSLMHANKQLELLDAYAQHDALLDETAKTYQAWQKLNQEYQALLNDQTDRQSKIELLSFQQQEFDNVQPQADEFDALSEEQNSLSHANEIKQSVFTAYEIIEGDGGVTEKLSHAISELEKVSEFSPQLSEALQQLNTIQIECQEVADDIQSQNHQVELDPERLQAVDERLSELFGLAKKYQLDPEELVHKHQEIQTSLANLMQSGESLEQLKQNIDQAWSEFNQAAEALTASRQKAASQLSQTVTETMQTLGMQNGQFAIDVLPADKATRLGLDSTQFKVTANKGQPLQPLAKVASGGELSRISLAIQVASAEVASLPSMIFDEVDVGIGGGIAEVVGQKMQQLGRHRQIFSITHLAQVAAYGDQQLNISKRTENDQTTTQVIALKTEERVQELARMLGGMKITEQTLKHAEEMLQTAQSNR</sequence>
<dbReference type="GO" id="GO:0043590">
    <property type="term" value="C:bacterial nucleoid"/>
    <property type="evidence" value="ECO:0007669"/>
    <property type="project" value="TreeGrafter"/>
</dbReference>
<keyword evidence="5 9" id="KW-0227">DNA damage</keyword>
<evidence type="ECO:0000256" key="1">
    <source>
        <dbReference type="ARBA" id="ARBA00003618"/>
    </source>
</evidence>
<dbReference type="STRING" id="317025.Tcr_0866"/>
<dbReference type="EMBL" id="CP000109">
    <property type="protein sequence ID" value="ABB41462.1"/>
    <property type="molecule type" value="Genomic_DNA"/>
</dbReference>
<dbReference type="FunFam" id="3.40.50.300:FF:000356">
    <property type="entry name" value="DNA repair protein RecN"/>
    <property type="match status" value="1"/>
</dbReference>
<evidence type="ECO:0000256" key="6">
    <source>
        <dbReference type="ARBA" id="ARBA00022840"/>
    </source>
</evidence>
<evidence type="ECO:0000256" key="2">
    <source>
        <dbReference type="ARBA" id="ARBA00009441"/>
    </source>
</evidence>
<dbReference type="PIRSF" id="PIRSF003128">
    <property type="entry name" value="RecN"/>
    <property type="match status" value="1"/>
</dbReference>
<dbReference type="AlphaFoldDB" id="Q31HB1"/>
<dbReference type="GO" id="GO:0005524">
    <property type="term" value="F:ATP binding"/>
    <property type="evidence" value="ECO:0007669"/>
    <property type="project" value="UniProtKB-KW"/>
</dbReference>
<dbReference type="KEGG" id="tcx:Tcr_0866"/>
<evidence type="ECO:0000256" key="8">
    <source>
        <dbReference type="ARBA" id="ARBA00033408"/>
    </source>
</evidence>
<evidence type="ECO:0000256" key="4">
    <source>
        <dbReference type="ARBA" id="ARBA00022741"/>
    </source>
</evidence>
<keyword evidence="6" id="KW-0067">ATP-binding</keyword>
<dbReference type="OrthoDB" id="9806954at2"/>
<dbReference type="InterPro" id="IPR027417">
    <property type="entry name" value="P-loop_NTPase"/>
</dbReference>
<dbReference type="NCBIfam" id="NF008121">
    <property type="entry name" value="PRK10869.1"/>
    <property type="match status" value="1"/>
</dbReference>
<dbReference type="NCBIfam" id="TIGR00634">
    <property type="entry name" value="recN"/>
    <property type="match status" value="1"/>
</dbReference>
<dbReference type="Pfam" id="PF02463">
    <property type="entry name" value="SMC_N"/>
    <property type="match status" value="1"/>
</dbReference>